<protein>
    <submittedName>
        <fullName evidence="9">Multicomponent Na+:H+ antiporter subunit B</fullName>
    </submittedName>
</protein>
<dbReference type="PANTHER" id="PTHR33932">
    <property type="entry name" value="NA(+)/H(+) ANTIPORTER SUBUNIT B"/>
    <property type="match status" value="1"/>
</dbReference>
<evidence type="ECO:0000313" key="12">
    <source>
        <dbReference type="Proteomes" id="UP000520770"/>
    </source>
</evidence>
<feature type="transmembrane region" description="Helical" evidence="7">
    <location>
        <begin position="73"/>
        <end position="96"/>
    </location>
</feature>
<evidence type="ECO:0000256" key="3">
    <source>
        <dbReference type="ARBA" id="ARBA00022475"/>
    </source>
</evidence>
<dbReference type="Proteomes" id="UP000576087">
    <property type="component" value="Unassembled WGS sequence"/>
</dbReference>
<comment type="similarity">
    <text evidence="2">Belongs to the CPA3 antiporters (TC 2.A.63) subunit B family.</text>
</comment>
<dbReference type="EMBL" id="JACIGW010000002">
    <property type="protein sequence ID" value="MBB4348246.1"/>
    <property type="molecule type" value="Genomic_DNA"/>
</dbReference>
<dbReference type="Pfam" id="PF04039">
    <property type="entry name" value="MnhB"/>
    <property type="match status" value="1"/>
</dbReference>
<feature type="domain" description="Na+/H+ antiporter MnhB subunit-related protein" evidence="8">
    <location>
        <begin position="5"/>
        <end position="127"/>
    </location>
</feature>
<dbReference type="RefSeq" id="WP_148143928.1">
    <property type="nucleotide sequence ID" value="NZ_JACIGW010000002.1"/>
</dbReference>
<evidence type="ECO:0000313" key="13">
    <source>
        <dbReference type="Proteomes" id="UP000524535"/>
    </source>
</evidence>
<evidence type="ECO:0000256" key="4">
    <source>
        <dbReference type="ARBA" id="ARBA00022692"/>
    </source>
</evidence>
<keyword evidence="5 7" id="KW-1133">Transmembrane helix</keyword>
<dbReference type="GO" id="GO:0005886">
    <property type="term" value="C:plasma membrane"/>
    <property type="evidence" value="ECO:0007669"/>
    <property type="project" value="UniProtKB-SubCell"/>
</dbReference>
<organism evidence="9 12">
    <name type="scientific">Aliirhizobium cellulosilyticum</name>
    <dbReference type="NCBI Taxonomy" id="393664"/>
    <lineage>
        <taxon>Bacteria</taxon>
        <taxon>Pseudomonadati</taxon>
        <taxon>Pseudomonadota</taxon>
        <taxon>Alphaproteobacteria</taxon>
        <taxon>Hyphomicrobiales</taxon>
        <taxon>Rhizobiaceae</taxon>
        <taxon>Aliirhizobium</taxon>
    </lineage>
</organism>
<feature type="transmembrane region" description="Helical" evidence="7">
    <location>
        <begin position="32"/>
        <end position="52"/>
    </location>
</feature>
<dbReference type="NCBIfam" id="NF009223">
    <property type="entry name" value="PRK12573.1"/>
    <property type="match status" value="1"/>
</dbReference>
<evidence type="ECO:0000256" key="2">
    <source>
        <dbReference type="ARBA" id="ARBA00009425"/>
    </source>
</evidence>
<keyword evidence="4 7" id="KW-0812">Transmembrane</keyword>
<name>A0A7W6S6Q6_9HYPH</name>
<feature type="transmembrane region" description="Helical" evidence="7">
    <location>
        <begin position="116"/>
        <end position="133"/>
    </location>
</feature>
<keyword evidence="3" id="KW-1003">Cell membrane</keyword>
<sequence length="148" mass="14737">MNTLILRTVAPVITALMLLFSVFVLLRGHNEPGGGFIGGLIAASALAIFGIAHGPGAVQRAIRFHPMAIAGAGLALAAVSGLVSIAAGVPFMSGLWIYPDILGAEVPLSTVMSFDIGVYLVVVGSVTAIALALETEPDGGAGEGEGGG</sequence>
<dbReference type="Proteomes" id="UP000524535">
    <property type="component" value="Unassembled WGS sequence"/>
</dbReference>
<evidence type="ECO:0000313" key="14">
    <source>
        <dbReference type="Proteomes" id="UP000576087"/>
    </source>
</evidence>
<dbReference type="EMBL" id="JACIHM010000002">
    <property type="protein sequence ID" value="MBB4446172.1"/>
    <property type="molecule type" value="Genomic_DNA"/>
</dbReference>
<dbReference type="EMBL" id="JACIGY010000002">
    <property type="protein sequence ID" value="MBB4411482.1"/>
    <property type="molecule type" value="Genomic_DNA"/>
</dbReference>
<accession>A0A7W6S6Q6</accession>
<evidence type="ECO:0000313" key="10">
    <source>
        <dbReference type="EMBL" id="MBB4411482.1"/>
    </source>
</evidence>
<dbReference type="PANTHER" id="PTHR33932:SF4">
    <property type="entry name" value="NA(+)_H(+) ANTIPORTER SUBUNIT B"/>
    <property type="match status" value="1"/>
</dbReference>
<evidence type="ECO:0000259" key="8">
    <source>
        <dbReference type="Pfam" id="PF04039"/>
    </source>
</evidence>
<evidence type="ECO:0000256" key="1">
    <source>
        <dbReference type="ARBA" id="ARBA00004651"/>
    </source>
</evidence>
<keyword evidence="13" id="KW-1185">Reference proteome</keyword>
<feature type="transmembrane region" description="Helical" evidence="7">
    <location>
        <begin position="5"/>
        <end position="26"/>
    </location>
</feature>
<gene>
    <name evidence="10" type="ORF">GGE31_001987</name>
    <name evidence="9" type="ORF">GGE33_001988</name>
    <name evidence="11" type="ORF">GGE35_001988</name>
</gene>
<evidence type="ECO:0000256" key="5">
    <source>
        <dbReference type="ARBA" id="ARBA00022989"/>
    </source>
</evidence>
<proteinExistence type="inferred from homology"/>
<reference evidence="12 13" key="1">
    <citation type="submission" date="2020-08" db="EMBL/GenBank/DDBJ databases">
        <title>Genomic Encyclopedia of Type Strains, Phase IV (KMG-V): Genome sequencing to study the core and pangenomes of soil and plant-associated prokaryotes.</title>
        <authorList>
            <person name="Whitman W."/>
        </authorList>
    </citation>
    <scope>NUCLEOTIDE SEQUENCE [LARGE SCALE GENOMIC DNA]</scope>
    <source>
        <strain evidence="10 13">SEMIA 444</strain>
        <strain evidence="9 12">SEMIA 448</strain>
        <strain evidence="11 14">SEMIA 452</strain>
    </source>
</reference>
<dbReference type="NCBIfam" id="NF009163">
    <property type="entry name" value="PRK12509.1"/>
    <property type="match status" value="1"/>
</dbReference>
<comment type="subcellular location">
    <subcellularLocation>
        <location evidence="1">Cell membrane</location>
        <topology evidence="1">Multi-pass membrane protein</topology>
    </subcellularLocation>
</comment>
<evidence type="ECO:0000313" key="9">
    <source>
        <dbReference type="EMBL" id="MBB4348246.1"/>
    </source>
</evidence>
<evidence type="ECO:0000313" key="11">
    <source>
        <dbReference type="EMBL" id="MBB4446172.1"/>
    </source>
</evidence>
<dbReference type="AlphaFoldDB" id="A0A7W6S6Q6"/>
<keyword evidence="6 7" id="KW-0472">Membrane</keyword>
<comment type="caution">
    <text evidence="9">The sequence shown here is derived from an EMBL/GenBank/DDBJ whole genome shotgun (WGS) entry which is preliminary data.</text>
</comment>
<evidence type="ECO:0000256" key="7">
    <source>
        <dbReference type="SAM" id="Phobius"/>
    </source>
</evidence>
<dbReference type="Proteomes" id="UP000520770">
    <property type="component" value="Unassembled WGS sequence"/>
</dbReference>
<dbReference type="InterPro" id="IPR050622">
    <property type="entry name" value="CPA3_antiporter_subunitB"/>
</dbReference>
<evidence type="ECO:0000256" key="6">
    <source>
        <dbReference type="ARBA" id="ARBA00023136"/>
    </source>
</evidence>
<dbReference type="InterPro" id="IPR007182">
    <property type="entry name" value="MnhB"/>
</dbReference>